<feature type="domain" description="GEVED" evidence="2">
    <location>
        <begin position="147"/>
        <end position="229"/>
    </location>
</feature>
<reference evidence="3" key="1">
    <citation type="submission" date="2020-09" db="EMBL/GenBank/DDBJ databases">
        <authorList>
            <person name="Kim M.K."/>
        </authorList>
    </citation>
    <scope>NUCLEOTIDE SEQUENCE</scope>
    <source>
        <strain evidence="3">BT704</strain>
    </source>
</reference>
<dbReference type="EMBL" id="JACXAA010000020">
    <property type="protein sequence ID" value="MBD2757350.1"/>
    <property type="molecule type" value="Genomic_DNA"/>
</dbReference>
<sequence length="769" mass="82931">MLNKFIFFLSTSTLTRSRSGKTDYNSLLSLVYLFVLCTGLRVNAQKLDFGDAPESYSTSIVNDGPRHTPLTKVYLGGSFGSFSDAETDGQPGNMADGDDLHDQNGNLVYNQSDEDGLVEGFPAVCLLKNTYVLQVSVYNASGADATVSAWIDLNKDGKFDPSERTQAVVPTNNNPIHYNGTIVTLTWAGLSGLTEGWTYARLRVANNPAEVEKPTGLSTSGEVEDYRVQLKDEYDFGDAPESYGTTKKASGPQHLINNNLMLLGSLDCSPEEDGQPSTLADADAGENSVSFIHRLTTAKTSYSVNVNVLNTSGENAMLSGWIDFNRNGVFDANERAQAVAAPDARNLVLSWSGLSGLTAGRTYARFRVACNASEVANPTGLANSGSVEDYALMIEPPQYDYGDAPDSYGTVVASNGARHIYNDVTTKLCLSNGAITNDIDAETNGQPSTQANGDNAVDPSGFGSPFLFNDETALLELPILTTSSTSCSAIVSVKNQTGAEATLSGWIDFNNNGTFDSNERAQASVLSNASGRVVQVKLYWNGLSDLTTGQTYMRFRVASNAAEVANPTGEASDGEVEDYTVTITATQIKPLPVGLVSFQGQWVENKGNWLSWVTAWEKNNDHFEIQRSRDAKSFETIGRIAGKGNSASNQNYEYIDEVGAQEALTYYRLKQVDLDGSTSYSRIVAVGHEIKQAISMIVYPNPTVDLLRVQVSAGNPLSRIRVFSISGAIVAEQQGATEQLDVRSLATGVYVVEVTTLSGEVLRQRFIKK</sequence>
<keyword evidence="4" id="KW-1185">Reference proteome</keyword>
<gene>
    <name evidence="3" type="ORF">IC230_31040</name>
</gene>
<dbReference type="InterPro" id="IPR045474">
    <property type="entry name" value="GEVED"/>
</dbReference>
<feature type="domain" description="Secretion system C-terminal sorting" evidence="1">
    <location>
        <begin position="698"/>
        <end position="766"/>
    </location>
</feature>
<accession>A0A927B8D1</accession>
<dbReference type="Proteomes" id="UP000653797">
    <property type="component" value="Unassembled WGS sequence"/>
</dbReference>
<dbReference type="InterPro" id="IPR026444">
    <property type="entry name" value="Secre_tail"/>
</dbReference>
<dbReference type="AlphaFoldDB" id="A0A927B8D1"/>
<protein>
    <submittedName>
        <fullName evidence="3">T9SS type A sorting domain-containing protein</fullName>
    </submittedName>
</protein>
<proteinExistence type="predicted"/>
<organism evidence="3 4">
    <name type="scientific">Spirosoma validum</name>
    <dbReference type="NCBI Taxonomy" id="2771355"/>
    <lineage>
        <taxon>Bacteria</taxon>
        <taxon>Pseudomonadati</taxon>
        <taxon>Bacteroidota</taxon>
        <taxon>Cytophagia</taxon>
        <taxon>Cytophagales</taxon>
        <taxon>Cytophagaceae</taxon>
        <taxon>Spirosoma</taxon>
    </lineage>
</organism>
<evidence type="ECO:0000259" key="1">
    <source>
        <dbReference type="Pfam" id="PF18962"/>
    </source>
</evidence>
<comment type="caution">
    <text evidence="3">The sequence shown here is derived from an EMBL/GenBank/DDBJ whole genome shotgun (WGS) entry which is preliminary data.</text>
</comment>
<dbReference type="NCBIfam" id="TIGR04183">
    <property type="entry name" value="Por_Secre_tail"/>
    <property type="match status" value="1"/>
</dbReference>
<name>A0A927B8D1_9BACT</name>
<dbReference type="RefSeq" id="WP_191042967.1">
    <property type="nucleotide sequence ID" value="NZ_JACXAA010000020.1"/>
</dbReference>
<feature type="domain" description="GEVED" evidence="2">
    <location>
        <begin position="318"/>
        <end position="392"/>
    </location>
</feature>
<evidence type="ECO:0000313" key="3">
    <source>
        <dbReference type="EMBL" id="MBD2757350.1"/>
    </source>
</evidence>
<evidence type="ECO:0000259" key="2">
    <source>
        <dbReference type="Pfam" id="PF20009"/>
    </source>
</evidence>
<dbReference type="Pfam" id="PF20009">
    <property type="entry name" value="GEVED"/>
    <property type="match status" value="3"/>
</dbReference>
<feature type="domain" description="GEVED" evidence="2">
    <location>
        <begin position="503"/>
        <end position="582"/>
    </location>
</feature>
<dbReference type="Pfam" id="PF18962">
    <property type="entry name" value="Por_Secre_tail"/>
    <property type="match status" value="1"/>
</dbReference>
<evidence type="ECO:0000313" key="4">
    <source>
        <dbReference type="Proteomes" id="UP000653797"/>
    </source>
</evidence>